<dbReference type="STRING" id="679936.Sulac_2546"/>
<protein>
    <submittedName>
        <fullName evidence="2">Uncharacterized protein</fullName>
    </submittedName>
</protein>
<dbReference type="HOGENOM" id="CLU_2467845_0_0_9"/>
<proteinExistence type="predicted"/>
<accession>G8TWL9</accession>
<reference evidence="3" key="1">
    <citation type="submission" date="2011-12" db="EMBL/GenBank/DDBJ databases">
        <title>The complete genome of chromosome of Sulfobacillus acidophilus DSM 10332.</title>
        <authorList>
            <person name="Lucas S."/>
            <person name="Han J."/>
            <person name="Lapidus A."/>
            <person name="Bruce D."/>
            <person name="Goodwin L."/>
            <person name="Pitluck S."/>
            <person name="Peters L."/>
            <person name="Kyrpides N."/>
            <person name="Mavromatis K."/>
            <person name="Ivanova N."/>
            <person name="Mikhailova N."/>
            <person name="Chertkov O."/>
            <person name="Saunders E."/>
            <person name="Detter J.C."/>
            <person name="Tapia R."/>
            <person name="Han C."/>
            <person name="Land M."/>
            <person name="Hauser L."/>
            <person name="Markowitz V."/>
            <person name="Cheng J.-F."/>
            <person name="Hugenholtz P."/>
            <person name="Woyke T."/>
            <person name="Wu D."/>
            <person name="Pukall R."/>
            <person name="Gehrich-Schroeter G."/>
            <person name="Schneider S."/>
            <person name="Klenk H.-P."/>
            <person name="Eisen J.A."/>
        </authorList>
    </citation>
    <scope>NUCLEOTIDE SEQUENCE [LARGE SCALE GENOMIC DNA]</scope>
    <source>
        <strain evidence="3">ATCC 700253 / DSM 10332 / NAL</strain>
    </source>
</reference>
<evidence type="ECO:0000313" key="3">
    <source>
        <dbReference type="Proteomes" id="UP000005439"/>
    </source>
</evidence>
<reference evidence="2 3" key="2">
    <citation type="journal article" date="2012" name="Stand. Genomic Sci.">
        <title>Complete genome sequence of the moderately thermophilic mineral-sulfide-oxidizing firmicute Sulfobacillus acidophilus type strain (NAL(T)).</title>
        <authorList>
            <person name="Anderson I."/>
            <person name="Chertkov O."/>
            <person name="Chen A."/>
            <person name="Saunders E."/>
            <person name="Lapidus A."/>
            <person name="Nolan M."/>
            <person name="Lucas S."/>
            <person name="Hammon N."/>
            <person name="Deshpande S."/>
            <person name="Cheng J.F."/>
            <person name="Han C."/>
            <person name="Tapia R."/>
            <person name="Goodwin L.A."/>
            <person name="Pitluck S."/>
            <person name="Liolios K."/>
            <person name="Pagani I."/>
            <person name="Ivanova N."/>
            <person name="Mikhailova N."/>
            <person name="Pati A."/>
            <person name="Palaniappan K."/>
            <person name="Land M."/>
            <person name="Pan C."/>
            <person name="Rohde M."/>
            <person name="Pukall R."/>
            <person name="Goker M."/>
            <person name="Detter J.C."/>
            <person name="Woyke T."/>
            <person name="Bristow J."/>
            <person name="Eisen J.A."/>
            <person name="Markowitz V."/>
            <person name="Hugenholtz P."/>
            <person name="Kyrpides N.C."/>
            <person name="Klenk H.P."/>
            <person name="Mavromatis K."/>
        </authorList>
    </citation>
    <scope>NUCLEOTIDE SEQUENCE [LARGE SCALE GENOMIC DNA]</scope>
    <source>
        <strain evidence="3">ATCC 700253 / DSM 10332 / NAL</strain>
    </source>
</reference>
<feature type="transmembrane region" description="Helical" evidence="1">
    <location>
        <begin position="21"/>
        <end position="41"/>
    </location>
</feature>
<organism evidence="2 3">
    <name type="scientific">Sulfobacillus acidophilus (strain ATCC 700253 / DSM 10332 / NAL)</name>
    <dbReference type="NCBI Taxonomy" id="679936"/>
    <lineage>
        <taxon>Bacteria</taxon>
        <taxon>Bacillati</taxon>
        <taxon>Bacillota</taxon>
        <taxon>Clostridia</taxon>
        <taxon>Eubacteriales</taxon>
        <taxon>Clostridiales Family XVII. Incertae Sedis</taxon>
        <taxon>Sulfobacillus</taxon>
    </lineage>
</organism>
<dbReference type="PATRIC" id="fig|679936.5.peg.2634"/>
<evidence type="ECO:0000256" key="1">
    <source>
        <dbReference type="SAM" id="Phobius"/>
    </source>
</evidence>
<keyword evidence="1" id="KW-0812">Transmembrane</keyword>
<feature type="transmembrane region" description="Helical" evidence="1">
    <location>
        <begin position="47"/>
        <end position="68"/>
    </location>
</feature>
<keyword evidence="1" id="KW-1133">Transmembrane helix</keyword>
<dbReference type="Proteomes" id="UP000005439">
    <property type="component" value="Chromosome"/>
</dbReference>
<keyword evidence="1" id="KW-0472">Membrane</keyword>
<gene>
    <name evidence="2" type="ordered locus">Sulac_2546</name>
</gene>
<name>G8TWL9_SULAD</name>
<evidence type="ECO:0000313" key="2">
    <source>
        <dbReference type="EMBL" id="AEW06008.1"/>
    </source>
</evidence>
<dbReference type="EMBL" id="CP003179">
    <property type="protein sequence ID" value="AEW06008.1"/>
    <property type="molecule type" value="Genomic_DNA"/>
</dbReference>
<dbReference type="AlphaFoldDB" id="G8TWL9"/>
<sequence>MGFKEILRHPAPWGPKTIRGFREAGIVTLVMVMLSYGLLWLGVQGKIGASVALSGQGVSLVVIIGSVVKAFKLRRQEIDAYEQSSDRP</sequence>
<dbReference type="KEGG" id="sap:Sulac_2546"/>
<keyword evidence="3" id="KW-1185">Reference proteome</keyword>